<gene>
    <name evidence="9" type="ORF">SAMN05660923_01007</name>
</gene>
<dbReference type="UniPathway" id="UPA00042">
    <property type="reaction ID" value="UER00497"/>
</dbReference>
<dbReference type="SMART" id="SM01005">
    <property type="entry name" value="Ala_racemase_C"/>
    <property type="match status" value="1"/>
</dbReference>
<evidence type="ECO:0000256" key="1">
    <source>
        <dbReference type="ARBA" id="ARBA00000316"/>
    </source>
</evidence>
<dbReference type="AlphaFoldDB" id="A0A1H2V3N4"/>
<dbReference type="OrthoDB" id="9813814at2"/>
<dbReference type="GO" id="GO:0005829">
    <property type="term" value="C:cytosol"/>
    <property type="evidence" value="ECO:0007669"/>
    <property type="project" value="TreeGrafter"/>
</dbReference>
<keyword evidence="10" id="KW-1185">Reference proteome</keyword>
<dbReference type="EMBL" id="FNNG01000003">
    <property type="protein sequence ID" value="SDW62918.1"/>
    <property type="molecule type" value="Genomic_DNA"/>
</dbReference>
<proteinExistence type="inferred from homology"/>
<dbReference type="Proteomes" id="UP000198828">
    <property type="component" value="Unassembled WGS sequence"/>
</dbReference>
<dbReference type="PROSITE" id="PS00395">
    <property type="entry name" value="ALANINE_RACEMASE"/>
    <property type="match status" value="1"/>
</dbReference>
<dbReference type="GO" id="GO:0030170">
    <property type="term" value="F:pyridoxal phosphate binding"/>
    <property type="evidence" value="ECO:0007669"/>
    <property type="project" value="UniProtKB-UniRule"/>
</dbReference>
<dbReference type="GO" id="GO:0030632">
    <property type="term" value="P:D-alanine biosynthetic process"/>
    <property type="evidence" value="ECO:0007669"/>
    <property type="project" value="UniProtKB-UniRule"/>
</dbReference>
<feature type="binding site" evidence="5 7">
    <location>
        <position position="318"/>
    </location>
    <ligand>
        <name>substrate</name>
    </ligand>
</feature>
<feature type="domain" description="Alanine racemase C-terminal" evidence="8">
    <location>
        <begin position="249"/>
        <end position="377"/>
    </location>
</feature>
<feature type="active site" description="Proton acceptor; specific for L-alanine" evidence="5">
    <location>
        <position position="270"/>
    </location>
</feature>
<dbReference type="GO" id="GO:0009252">
    <property type="term" value="P:peptidoglycan biosynthetic process"/>
    <property type="evidence" value="ECO:0007669"/>
    <property type="project" value="TreeGrafter"/>
</dbReference>
<evidence type="ECO:0000256" key="5">
    <source>
        <dbReference type="HAMAP-Rule" id="MF_01201"/>
    </source>
</evidence>
<dbReference type="SUPFAM" id="SSF50621">
    <property type="entry name" value="Alanine racemase C-terminal domain-like"/>
    <property type="match status" value="1"/>
</dbReference>
<dbReference type="FunFam" id="2.40.37.10:FF:000006">
    <property type="entry name" value="Alanine racemase"/>
    <property type="match status" value="1"/>
</dbReference>
<dbReference type="InterPro" id="IPR011079">
    <property type="entry name" value="Ala_racemase_C"/>
</dbReference>
<dbReference type="InterPro" id="IPR000821">
    <property type="entry name" value="Ala_racemase"/>
</dbReference>
<dbReference type="NCBIfam" id="TIGR00492">
    <property type="entry name" value="alr"/>
    <property type="match status" value="1"/>
</dbReference>
<evidence type="ECO:0000256" key="3">
    <source>
        <dbReference type="ARBA" id="ARBA00022898"/>
    </source>
</evidence>
<dbReference type="Pfam" id="PF00842">
    <property type="entry name" value="Ala_racemase_C"/>
    <property type="match status" value="1"/>
</dbReference>
<name>A0A1H2V3N4_9FIRM</name>
<evidence type="ECO:0000256" key="7">
    <source>
        <dbReference type="PIRSR" id="PIRSR600821-52"/>
    </source>
</evidence>
<protein>
    <recommendedName>
        <fullName evidence="5">Alanine racemase</fullName>
        <ecNumber evidence="5">5.1.1.1</ecNumber>
    </recommendedName>
</protein>
<dbReference type="InterPro" id="IPR001608">
    <property type="entry name" value="Ala_racemase_N"/>
</dbReference>
<dbReference type="Pfam" id="PF01168">
    <property type="entry name" value="Ala_racemase_N"/>
    <property type="match status" value="1"/>
</dbReference>
<evidence type="ECO:0000259" key="8">
    <source>
        <dbReference type="SMART" id="SM01005"/>
    </source>
</evidence>
<organism evidence="9 10">
    <name type="scientific">Tepidimicrobium xylanilyticum</name>
    <dbReference type="NCBI Taxonomy" id="1123352"/>
    <lineage>
        <taxon>Bacteria</taxon>
        <taxon>Bacillati</taxon>
        <taxon>Bacillota</taxon>
        <taxon>Tissierellia</taxon>
        <taxon>Tissierellales</taxon>
        <taxon>Tepidimicrobiaceae</taxon>
        <taxon>Tepidimicrobium</taxon>
    </lineage>
</organism>
<dbReference type="InterPro" id="IPR020622">
    <property type="entry name" value="Ala_racemase_pyridoxalP-BS"/>
</dbReference>
<dbReference type="PANTHER" id="PTHR30511:SF0">
    <property type="entry name" value="ALANINE RACEMASE, CATABOLIC-RELATED"/>
    <property type="match status" value="1"/>
</dbReference>
<dbReference type="CDD" id="cd00430">
    <property type="entry name" value="PLPDE_III_AR"/>
    <property type="match status" value="1"/>
</dbReference>
<accession>A0A1H2V3N4</accession>
<keyword evidence="3 5" id="KW-0663">Pyridoxal phosphate</keyword>
<evidence type="ECO:0000313" key="9">
    <source>
        <dbReference type="EMBL" id="SDW62918.1"/>
    </source>
</evidence>
<comment type="similarity">
    <text evidence="5">Belongs to the alanine racemase family.</text>
</comment>
<keyword evidence="4 5" id="KW-0413">Isomerase</keyword>
<dbReference type="HAMAP" id="MF_01201">
    <property type="entry name" value="Ala_racemase"/>
    <property type="match status" value="1"/>
</dbReference>
<dbReference type="GO" id="GO:0008784">
    <property type="term" value="F:alanine racemase activity"/>
    <property type="evidence" value="ECO:0007669"/>
    <property type="project" value="UniProtKB-UniRule"/>
</dbReference>
<comment type="function">
    <text evidence="5">Catalyzes the interconversion of L-alanine and D-alanine. May also act on other amino acids.</text>
</comment>
<sequence length="391" mass="43793">MDILKDLRPVWAEVNLDNLAHNMREVKKNVNKGVSIMAVVKANAYGHGAIKSAETFLDNGAERLAVATLSEALELRKANIDVPILILGYTPKSQYSKVLKYDITQTIWDYESAKVISDAAAQFNKKAIVHLKVDSGMGRVGLLCRDETIEAIIKISKLPNLEIEGIYTHFATADEKDKAFTKVQYERFMEIIEALEKKGLFIPIKHVSNSAAIIDLPEYNLNMVRAGIMLYGFYPSNEVCKDKVHLKPAMNLKARISHVKRVPKGTGISYGQIFVTERESKIATIPIGYADGFTRLLTSKTEVFLKGKRIPVVGRICMDQCMLDVTDLDNVKVGDEVILFGYGKEGVPHVDEVANRLNTINYEIVCMVGRRVPRIYVKNGEIIDVIDYLLE</sequence>
<comment type="cofactor">
    <cofactor evidence="2 5 6">
        <name>pyridoxal 5'-phosphate</name>
        <dbReference type="ChEBI" id="CHEBI:597326"/>
    </cofactor>
</comment>
<evidence type="ECO:0000256" key="6">
    <source>
        <dbReference type="PIRSR" id="PIRSR600821-50"/>
    </source>
</evidence>
<dbReference type="Gene3D" id="2.40.37.10">
    <property type="entry name" value="Lyase, Ornithine Decarboxylase, Chain A, domain 1"/>
    <property type="match status" value="1"/>
</dbReference>
<dbReference type="Gene3D" id="3.20.20.10">
    <property type="entry name" value="Alanine racemase"/>
    <property type="match status" value="1"/>
</dbReference>
<comment type="pathway">
    <text evidence="5">Amino-acid biosynthesis; D-alanine biosynthesis; D-alanine from L-alanine: step 1/1.</text>
</comment>
<evidence type="ECO:0000313" key="10">
    <source>
        <dbReference type="Proteomes" id="UP000198828"/>
    </source>
</evidence>
<feature type="active site" description="Proton acceptor; specific for D-alanine" evidence="5">
    <location>
        <position position="41"/>
    </location>
</feature>
<dbReference type="InterPro" id="IPR009006">
    <property type="entry name" value="Ala_racemase/Decarboxylase_C"/>
</dbReference>
<evidence type="ECO:0000256" key="4">
    <source>
        <dbReference type="ARBA" id="ARBA00023235"/>
    </source>
</evidence>
<reference evidence="9 10" key="1">
    <citation type="submission" date="2016-10" db="EMBL/GenBank/DDBJ databases">
        <authorList>
            <person name="de Groot N.N."/>
        </authorList>
    </citation>
    <scope>NUCLEOTIDE SEQUENCE [LARGE SCALE GENOMIC DNA]</scope>
    <source>
        <strain evidence="9 10">DSM 23310</strain>
    </source>
</reference>
<feature type="modified residue" description="N6-(pyridoxal phosphate)lysine" evidence="5 6">
    <location>
        <position position="41"/>
    </location>
</feature>
<dbReference type="InterPro" id="IPR029066">
    <property type="entry name" value="PLP-binding_barrel"/>
</dbReference>
<dbReference type="PANTHER" id="PTHR30511">
    <property type="entry name" value="ALANINE RACEMASE"/>
    <property type="match status" value="1"/>
</dbReference>
<feature type="binding site" evidence="5 7">
    <location>
        <position position="139"/>
    </location>
    <ligand>
        <name>substrate</name>
    </ligand>
</feature>
<comment type="catalytic activity">
    <reaction evidence="1 5">
        <text>L-alanine = D-alanine</text>
        <dbReference type="Rhea" id="RHEA:20249"/>
        <dbReference type="ChEBI" id="CHEBI:57416"/>
        <dbReference type="ChEBI" id="CHEBI:57972"/>
        <dbReference type="EC" id="5.1.1.1"/>
    </reaction>
</comment>
<dbReference type="FunFam" id="3.20.20.10:FF:000002">
    <property type="entry name" value="Alanine racemase"/>
    <property type="match status" value="1"/>
</dbReference>
<dbReference type="RefSeq" id="WP_093751423.1">
    <property type="nucleotide sequence ID" value="NZ_FNNG01000003.1"/>
</dbReference>
<dbReference type="SUPFAM" id="SSF51419">
    <property type="entry name" value="PLP-binding barrel"/>
    <property type="match status" value="1"/>
</dbReference>
<dbReference type="PRINTS" id="PR00992">
    <property type="entry name" value="ALARACEMASE"/>
</dbReference>
<dbReference type="EC" id="5.1.1.1" evidence="5"/>
<evidence type="ECO:0000256" key="2">
    <source>
        <dbReference type="ARBA" id="ARBA00001933"/>
    </source>
</evidence>